<name>A0A9P6UWS2_9FUNG</name>
<dbReference type="OrthoDB" id="17098at2759"/>
<feature type="region of interest" description="Disordered" evidence="1">
    <location>
        <begin position="71"/>
        <end position="92"/>
    </location>
</feature>
<protein>
    <submittedName>
        <fullName evidence="2">Uncharacterized protein</fullName>
    </submittedName>
</protein>
<evidence type="ECO:0000313" key="2">
    <source>
        <dbReference type="EMBL" id="KAG0323123.1"/>
    </source>
</evidence>
<accession>A0A9P6UWS2</accession>
<comment type="caution">
    <text evidence="2">The sequence shown here is derived from an EMBL/GenBank/DDBJ whole genome shotgun (WGS) entry which is preliminary data.</text>
</comment>
<dbReference type="AlphaFoldDB" id="A0A9P6UWS2"/>
<keyword evidence="3" id="KW-1185">Reference proteome</keyword>
<organism evidence="2 3">
    <name type="scientific">Linnemannia gamsii</name>
    <dbReference type="NCBI Taxonomy" id="64522"/>
    <lineage>
        <taxon>Eukaryota</taxon>
        <taxon>Fungi</taxon>
        <taxon>Fungi incertae sedis</taxon>
        <taxon>Mucoromycota</taxon>
        <taxon>Mortierellomycotina</taxon>
        <taxon>Mortierellomycetes</taxon>
        <taxon>Mortierellales</taxon>
        <taxon>Mortierellaceae</taxon>
        <taxon>Linnemannia</taxon>
    </lineage>
</organism>
<proteinExistence type="predicted"/>
<sequence length="115" mass="12154">MLQLVSGLDCAHYTPRHYVVGWDDSSSVEKVHKLESSLAVRRATTARDEIGAEVGAGTGAEPDVIAANVMTPDINSSDPKESPCPPVDADNTVHAGKVAFDSNASDQETDMSTKL</sequence>
<dbReference type="Proteomes" id="UP000823405">
    <property type="component" value="Unassembled WGS sequence"/>
</dbReference>
<evidence type="ECO:0000256" key="1">
    <source>
        <dbReference type="SAM" id="MobiDB-lite"/>
    </source>
</evidence>
<dbReference type="EMBL" id="JAAAIN010000010">
    <property type="protein sequence ID" value="KAG0323123.1"/>
    <property type="molecule type" value="Genomic_DNA"/>
</dbReference>
<evidence type="ECO:0000313" key="3">
    <source>
        <dbReference type="Proteomes" id="UP000823405"/>
    </source>
</evidence>
<gene>
    <name evidence="2" type="ORF">BGZ97_000051</name>
</gene>
<reference evidence="2" key="1">
    <citation type="journal article" date="2020" name="Fungal Divers.">
        <title>Resolving the Mortierellaceae phylogeny through synthesis of multi-gene phylogenetics and phylogenomics.</title>
        <authorList>
            <person name="Vandepol N."/>
            <person name="Liber J."/>
            <person name="Desiro A."/>
            <person name="Na H."/>
            <person name="Kennedy M."/>
            <person name="Barry K."/>
            <person name="Grigoriev I.V."/>
            <person name="Miller A.N."/>
            <person name="O'Donnell K."/>
            <person name="Stajich J.E."/>
            <person name="Bonito G."/>
        </authorList>
    </citation>
    <scope>NUCLEOTIDE SEQUENCE</scope>
    <source>
        <strain evidence="2">NVP60</strain>
    </source>
</reference>